<dbReference type="Pfam" id="PF00263">
    <property type="entry name" value="Secretin"/>
    <property type="match status" value="1"/>
</dbReference>
<dbReference type="InterPro" id="IPR005644">
    <property type="entry name" value="NolW-like"/>
</dbReference>
<dbReference type="InterPro" id="IPR013356">
    <property type="entry name" value="T2SS_GspD"/>
</dbReference>
<dbReference type="PANTHER" id="PTHR30332:SF25">
    <property type="entry name" value="SECRETIN XPSD"/>
    <property type="match status" value="1"/>
</dbReference>
<dbReference type="InterPro" id="IPR049371">
    <property type="entry name" value="GspD-like_N0"/>
</dbReference>
<evidence type="ECO:0000313" key="15">
    <source>
        <dbReference type="EMBL" id="GHD37920.1"/>
    </source>
</evidence>
<evidence type="ECO:0000256" key="1">
    <source>
        <dbReference type="ARBA" id="ARBA00004442"/>
    </source>
</evidence>
<feature type="compositionally biased region" description="Low complexity" evidence="11">
    <location>
        <begin position="334"/>
        <end position="347"/>
    </location>
</feature>
<keyword evidence="8" id="KW-0472">Membrane</keyword>
<dbReference type="NCBIfam" id="TIGR02517">
    <property type="entry name" value="type_II_gspD"/>
    <property type="match status" value="1"/>
</dbReference>
<dbReference type="GO" id="GO:0009279">
    <property type="term" value="C:cell outer membrane"/>
    <property type="evidence" value="ECO:0007669"/>
    <property type="project" value="UniProtKB-SubCell"/>
</dbReference>
<evidence type="ECO:0000256" key="6">
    <source>
        <dbReference type="ARBA" id="ARBA00022729"/>
    </source>
</evidence>
<dbReference type="EMBL" id="BMYM01000003">
    <property type="protein sequence ID" value="GHD37920.1"/>
    <property type="molecule type" value="Genomic_DNA"/>
</dbReference>
<reference evidence="15" key="2">
    <citation type="submission" date="2020-09" db="EMBL/GenBank/DDBJ databases">
        <authorList>
            <person name="Sun Q."/>
            <person name="Kim S."/>
        </authorList>
    </citation>
    <scope>NUCLEOTIDE SEQUENCE</scope>
    <source>
        <strain evidence="15">KCTC 23430</strain>
    </source>
</reference>
<keyword evidence="3 10" id="KW-0813">Transport</keyword>
<keyword evidence="4" id="KW-1134">Transmembrane beta strand</keyword>
<feature type="domain" description="NolW-like" evidence="13">
    <location>
        <begin position="229"/>
        <end position="301"/>
    </location>
</feature>
<evidence type="ECO:0000259" key="13">
    <source>
        <dbReference type="Pfam" id="PF03958"/>
    </source>
</evidence>
<evidence type="ECO:0000256" key="10">
    <source>
        <dbReference type="RuleBase" id="RU004004"/>
    </source>
</evidence>
<dbReference type="GO" id="GO:0015628">
    <property type="term" value="P:protein secretion by the type II secretion system"/>
    <property type="evidence" value="ECO:0007669"/>
    <property type="project" value="InterPro"/>
</dbReference>
<dbReference type="PANTHER" id="PTHR30332">
    <property type="entry name" value="PROBABLE GENERAL SECRETION PATHWAY PROTEIN D"/>
    <property type="match status" value="1"/>
</dbReference>
<evidence type="ECO:0000256" key="4">
    <source>
        <dbReference type="ARBA" id="ARBA00022452"/>
    </source>
</evidence>
<evidence type="ECO:0000256" key="9">
    <source>
        <dbReference type="ARBA" id="ARBA00023237"/>
    </source>
</evidence>
<evidence type="ECO:0000259" key="14">
    <source>
        <dbReference type="Pfam" id="PF21305"/>
    </source>
</evidence>
<dbReference type="Pfam" id="PF21305">
    <property type="entry name" value="type_II_gspD_N0"/>
    <property type="match status" value="1"/>
</dbReference>
<feature type="region of interest" description="Disordered" evidence="11">
    <location>
        <begin position="334"/>
        <end position="378"/>
    </location>
</feature>
<keyword evidence="5" id="KW-0812">Transmembrane</keyword>
<keyword evidence="6" id="KW-0732">Signal</keyword>
<feature type="compositionally biased region" description="Low complexity" evidence="11">
    <location>
        <begin position="358"/>
        <end position="370"/>
    </location>
</feature>
<dbReference type="AlphaFoldDB" id="A0A919CMN1"/>
<organism evidence="15 16">
    <name type="scientific">Parahalioglobus pacificus</name>
    <dbReference type="NCBI Taxonomy" id="930806"/>
    <lineage>
        <taxon>Bacteria</taxon>
        <taxon>Pseudomonadati</taxon>
        <taxon>Pseudomonadota</taxon>
        <taxon>Gammaproteobacteria</taxon>
        <taxon>Cellvibrionales</taxon>
        <taxon>Halieaceae</taxon>
        <taxon>Parahalioglobus</taxon>
    </lineage>
</organism>
<evidence type="ECO:0000256" key="2">
    <source>
        <dbReference type="ARBA" id="ARBA00006980"/>
    </source>
</evidence>
<feature type="domain" description="Type II/III secretion system secretin-like" evidence="12">
    <location>
        <begin position="501"/>
        <end position="659"/>
    </location>
</feature>
<sequence length="691" mass="74014">MGENTLADLDPSSEQRTGPVESAAVLAGSDDDLTIPDPVIYKGTDRPIRMPSTEEPVRFVGEDVSLNFEAAPLSEVVHAVIGDILGLDYIVDGPVNGTVTLRTRTPIPRDELLVVLESLLKANNILMIRGDTGRYLITASNQASRLYPDVGSPQDTAAGYSTIIVPLQYISASGMAEILKPLAEEEAFVRVDNTRNLLMLAGTRTQLRGWLEIVETFDVDRLKGMSVGLFPLENSGVEETAEALNALLGADGVGGASDEDDFGQLVRIIPFERLNSILVVTPRAYYLEVMGTWIERLDTPETAGGEKRLFVYPVQNTTAGRLADLLNSIYSRGGNQASQQGSRAQGGVAPGLNQESINSGRARGNSSGTGRTSGGGSNRLAAVSMGLDGNPLAEDVRVVADEENNSLMIYATGVQYKLIKSALEKLDTVATQVMIEASIIEVQLTDELRYGLEWTFKGGLGDNYGGVGVLADAAAGPARIAPGFSYTITNSIGDVSAVLNALSQKSLVNIISTPSVMVLDNNSAFIQVGEQIPVRRGTTVTNGGTTTENIEYRDTGVLLDVKPSVNAGGLITMDIEQSVTDVGQLDVGGNRRFLNREIKSRVAVRSGESVVLGGLIRENVSNSDDGVPFLHTVPVLGSLFGTTENSDNRTELIVIITPRALYNETDLRQVSDEMKAKVRDLRLLEEKGAWR</sequence>
<keyword evidence="16" id="KW-1185">Reference proteome</keyword>
<evidence type="ECO:0000256" key="7">
    <source>
        <dbReference type="ARBA" id="ARBA00022927"/>
    </source>
</evidence>
<reference evidence="15" key="1">
    <citation type="journal article" date="2014" name="Int. J. Syst. Evol. Microbiol.">
        <title>Complete genome sequence of Corynebacterium casei LMG S-19264T (=DSM 44701T), isolated from a smear-ripened cheese.</title>
        <authorList>
            <consortium name="US DOE Joint Genome Institute (JGI-PGF)"/>
            <person name="Walter F."/>
            <person name="Albersmeier A."/>
            <person name="Kalinowski J."/>
            <person name="Ruckert C."/>
        </authorList>
    </citation>
    <scope>NUCLEOTIDE SEQUENCE</scope>
    <source>
        <strain evidence="15">KCTC 23430</strain>
    </source>
</reference>
<dbReference type="InterPro" id="IPR001775">
    <property type="entry name" value="GspD/PilQ"/>
</dbReference>
<evidence type="ECO:0000313" key="16">
    <source>
        <dbReference type="Proteomes" id="UP000644693"/>
    </source>
</evidence>
<evidence type="ECO:0000256" key="11">
    <source>
        <dbReference type="SAM" id="MobiDB-lite"/>
    </source>
</evidence>
<proteinExistence type="inferred from homology"/>
<feature type="domain" description="NolW-like" evidence="13">
    <location>
        <begin position="310"/>
        <end position="429"/>
    </location>
</feature>
<name>A0A919CMN1_9GAMM</name>
<feature type="domain" description="GspD-like N0" evidence="14">
    <location>
        <begin position="66"/>
        <end position="133"/>
    </location>
</feature>
<dbReference type="InterPro" id="IPR038591">
    <property type="entry name" value="NolW-like_sf"/>
</dbReference>
<evidence type="ECO:0000256" key="8">
    <source>
        <dbReference type="ARBA" id="ARBA00023136"/>
    </source>
</evidence>
<dbReference type="PRINTS" id="PR00811">
    <property type="entry name" value="BCTERIALGSPD"/>
</dbReference>
<evidence type="ECO:0000256" key="5">
    <source>
        <dbReference type="ARBA" id="ARBA00022692"/>
    </source>
</evidence>
<comment type="subcellular location">
    <subcellularLocation>
        <location evidence="1 10">Cell outer membrane</location>
    </subcellularLocation>
</comment>
<gene>
    <name evidence="15" type="ORF">GCM10007053_27590</name>
</gene>
<keyword evidence="7" id="KW-0653">Protein transport</keyword>
<evidence type="ECO:0000256" key="3">
    <source>
        <dbReference type="ARBA" id="ARBA00022448"/>
    </source>
</evidence>
<evidence type="ECO:0000259" key="12">
    <source>
        <dbReference type="Pfam" id="PF00263"/>
    </source>
</evidence>
<accession>A0A919CMN1</accession>
<dbReference type="GO" id="GO:0015627">
    <property type="term" value="C:type II protein secretion system complex"/>
    <property type="evidence" value="ECO:0007669"/>
    <property type="project" value="InterPro"/>
</dbReference>
<dbReference type="InterPro" id="IPR004846">
    <property type="entry name" value="T2SS/T3SS_dom"/>
</dbReference>
<dbReference type="Proteomes" id="UP000644693">
    <property type="component" value="Unassembled WGS sequence"/>
</dbReference>
<dbReference type="Gene3D" id="3.30.1370.120">
    <property type="match status" value="3"/>
</dbReference>
<dbReference type="Pfam" id="PF03958">
    <property type="entry name" value="Secretin_N"/>
    <property type="match status" value="3"/>
</dbReference>
<dbReference type="InterPro" id="IPR050810">
    <property type="entry name" value="Bact_Secretion_Sys_Channel"/>
</dbReference>
<dbReference type="Gene3D" id="3.55.50.30">
    <property type="match status" value="1"/>
</dbReference>
<protein>
    <submittedName>
        <fullName evidence="15">Type II secretion system protein GspD</fullName>
    </submittedName>
</protein>
<comment type="similarity">
    <text evidence="2">Belongs to the bacterial secretin family. GSP D subfamily.</text>
</comment>
<keyword evidence="9" id="KW-0998">Cell outer membrane</keyword>
<feature type="domain" description="NolW-like" evidence="13">
    <location>
        <begin position="163"/>
        <end position="221"/>
    </location>
</feature>
<comment type="caution">
    <text evidence="15">The sequence shown here is derived from an EMBL/GenBank/DDBJ whole genome shotgun (WGS) entry which is preliminary data.</text>
</comment>